<dbReference type="PANTHER" id="PTHR23112">
    <property type="entry name" value="G PROTEIN-COUPLED RECEPTOR 157-RELATED"/>
    <property type="match status" value="1"/>
</dbReference>
<dbReference type="Pfam" id="PF11970">
    <property type="entry name" value="GPR_Gpa2_C"/>
    <property type="match status" value="1"/>
</dbReference>
<feature type="signal peptide" evidence="7">
    <location>
        <begin position="1"/>
        <end position="21"/>
    </location>
</feature>
<feature type="compositionally biased region" description="Basic residues" evidence="5">
    <location>
        <begin position="543"/>
        <end position="564"/>
    </location>
</feature>
<feature type="transmembrane region" description="Helical" evidence="6">
    <location>
        <begin position="135"/>
        <end position="154"/>
    </location>
</feature>
<dbReference type="GeneID" id="18870927"/>
<keyword evidence="11" id="KW-1185">Reference proteome</keyword>
<dbReference type="AlphaFoldDB" id="G3AP07"/>
<keyword evidence="3 6" id="KW-1133">Transmembrane helix</keyword>
<feature type="compositionally biased region" description="Polar residues" evidence="5">
    <location>
        <begin position="700"/>
        <end position="713"/>
    </location>
</feature>
<dbReference type="OrthoDB" id="5368598at2759"/>
<evidence type="ECO:0000256" key="4">
    <source>
        <dbReference type="ARBA" id="ARBA00023136"/>
    </source>
</evidence>
<dbReference type="Proteomes" id="UP000000709">
    <property type="component" value="Unassembled WGS sequence"/>
</dbReference>
<dbReference type="eggNOG" id="ENOG502QU8E">
    <property type="taxonomic scope" value="Eukaryota"/>
</dbReference>
<evidence type="ECO:0000313" key="11">
    <source>
        <dbReference type="Proteomes" id="UP000000709"/>
    </source>
</evidence>
<feature type="region of interest" description="Disordered" evidence="5">
    <location>
        <begin position="700"/>
        <end position="778"/>
    </location>
</feature>
<evidence type="ECO:0000256" key="3">
    <source>
        <dbReference type="ARBA" id="ARBA00022989"/>
    </source>
</evidence>
<feature type="region of interest" description="Disordered" evidence="5">
    <location>
        <begin position="543"/>
        <end position="577"/>
    </location>
</feature>
<keyword evidence="7" id="KW-0732">Signal</keyword>
<dbReference type="InParanoid" id="G3AP07"/>
<name>G3AP07_SPAPN</name>
<gene>
    <name evidence="10" type="ORF">SPAPADRAFT_152403</name>
</gene>
<feature type="domain" description="G protein-coupled receptor GPR1/2/3 C-terminal" evidence="9">
    <location>
        <begin position="441"/>
        <end position="516"/>
    </location>
</feature>
<dbReference type="FunCoup" id="G3AP07">
    <property type="interactions" value="141"/>
</dbReference>
<feature type="transmembrane region" description="Helical" evidence="6">
    <location>
        <begin position="226"/>
        <end position="245"/>
    </location>
</feature>
<evidence type="ECO:0000256" key="1">
    <source>
        <dbReference type="ARBA" id="ARBA00004141"/>
    </source>
</evidence>
<dbReference type="EMBL" id="GL996502">
    <property type="protein sequence ID" value="EGW32038.1"/>
    <property type="molecule type" value="Genomic_DNA"/>
</dbReference>
<sequence>MRSSGILFMLSLLLVSGEVIATQTSSPVTAAATATTTSTDIITTATNTLQTTLPQQQQMTLTTSTITTTLSSIFTFIPRIFKRSSFNQIENFTKHEIFVQRVLATSSSCASIALCLVAFYFLFAIDPKRLVFRHHLIFFLLFFDLIKAIILLLYPTRVLTHTMSYYNTRFCQAVGFFTATAIEGADVAIMAFAVHTYLLIFKPELNTKVKHSTTSRIEGGLYRYRIYVYTLSIFLPLILASMAFVNGTGYASLVTWCYLPLRPLWYRMVLSWVPRYCIVIAIFVIYGLIYYHVITEFKTLGGVFTTLHSNARRGTGEIKPDKPSFFSALSYFFETIRNYIFPKFVLPDNAENSTNLTIVNSRVPSKHEESDEESGSGSGSGSNRDEEQQHEQEQEEEEEEEEENVIIPFPSRRGNTEAQHHQATDDFTNPDLHQANLENFRKRQRIIQKQMKSIFVYPFAYCFVWLFPFILHITQINHEEKYGPIYWINLLGAFMQPFNGFVDSLVFFYRERPWNYTVSKNFERENKQRVDNIIENNLHNSHHYHHHHHNHHSHYHQHQHHHSQSQHDDAESVSTMATSARIAKNSLSASSGLVDLKQYKFWRIYLNKFKFPLYKLPTEENIAEFQKKYIEKRLSEKGVKTIHGQHVPHPSLAEKYKNDKEDKGVSAGVGALFTSTTHDFSNVLSEDFGENDFHTSLNKFTFTHGNTPNNTRKGSAFSKGSRSDDPLHKKKSSTPIPPKRATSSPVNIPTTTTTTSGSFSSVPEHYHKTSPFVDEDQENGELDFLEFLKKGPPV</sequence>
<keyword evidence="2 6" id="KW-0812">Transmembrane</keyword>
<feature type="compositionally biased region" description="Low complexity" evidence="5">
    <location>
        <begin position="742"/>
        <end position="763"/>
    </location>
</feature>
<feature type="chain" id="PRO_5003442471" description="G-protein coupled receptors family 1 profile domain-containing protein" evidence="7">
    <location>
        <begin position="22"/>
        <end position="794"/>
    </location>
</feature>
<evidence type="ECO:0000256" key="7">
    <source>
        <dbReference type="SAM" id="SignalP"/>
    </source>
</evidence>
<dbReference type="PANTHER" id="PTHR23112:SF37">
    <property type="entry name" value="G PROTEIN-COUPLED RECEPTOR GPR1"/>
    <property type="match status" value="1"/>
</dbReference>
<feature type="domain" description="Glucose receptor Git3-like N-terminal" evidence="8">
    <location>
        <begin position="99"/>
        <end position="299"/>
    </location>
</feature>
<feature type="compositionally biased region" description="Basic and acidic residues" evidence="5">
    <location>
        <begin position="383"/>
        <end position="392"/>
    </location>
</feature>
<evidence type="ECO:0000259" key="8">
    <source>
        <dbReference type="Pfam" id="PF11710"/>
    </source>
</evidence>
<dbReference type="GO" id="GO:0007189">
    <property type="term" value="P:adenylate cyclase-activating G protein-coupled receptor signaling pathway"/>
    <property type="evidence" value="ECO:0007669"/>
    <property type="project" value="TreeGrafter"/>
</dbReference>
<evidence type="ECO:0000256" key="2">
    <source>
        <dbReference type="ARBA" id="ARBA00022692"/>
    </source>
</evidence>
<feature type="transmembrane region" description="Helical" evidence="6">
    <location>
        <begin position="102"/>
        <end position="123"/>
    </location>
</feature>
<keyword evidence="4 6" id="KW-0472">Membrane</keyword>
<dbReference type="OMA" id="IYPFAYC"/>
<reference evidence="10 11" key="1">
    <citation type="journal article" date="2011" name="Proc. Natl. Acad. Sci. U.S.A.">
        <title>Comparative genomics of xylose-fermenting fungi for enhanced biofuel production.</title>
        <authorList>
            <person name="Wohlbach D.J."/>
            <person name="Kuo A."/>
            <person name="Sato T.K."/>
            <person name="Potts K.M."/>
            <person name="Salamov A.A."/>
            <person name="LaButti K.M."/>
            <person name="Sun H."/>
            <person name="Clum A."/>
            <person name="Pangilinan J.L."/>
            <person name="Lindquist E.A."/>
            <person name="Lucas S."/>
            <person name="Lapidus A."/>
            <person name="Jin M."/>
            <person name="Gunawan C."/>
            <person name="Balan V."/>
            <person name="Dale B.E."/>
            <person name="Jeffries T.W."/>
            <person name="Zinkel R."/>
            <person name="Barry K.W."/>
            <person name="Grigoriev I.V."/>
            <person name="Gasch A.P."/>
        </authorList>
    </citation>
    <scope>NUCLEOTIDE SEQUENCE [LARGE SCALE GENOMIC DNA]</scope>
    <source>
        <strain evidence="11">NRRL Y-27907 / 11-Y1</strain>
    </source>
</reference>
<dbReference type="Gene3D" id="1.20.1070.10">
    <property type="entry name" value="Rhodopsin 7-helix transmembrane proteins"/>
    <property type="match status" value="1"/>
</dbReference>
<dbReference type="KEGG" id="spaa:SPAPADRAFT_152403"/>
<feature type="transmembrane region" description="Helical" evidence="6">
    <location>
        <begin position="265"/>
        <end position="291"/>
    </location>
</feature>
<evidence type="ECO:0000256" key="5">
    <source>
        <dbReference type="SAM" id="MobiDB-lite"/>
    </source>
</evidence>
<dbReference type="STRING" id="619300.G3AP07"/>
<feature type="transmembrane region" description="Helical" evidence="6">
    <location>
        <begin position="454"/>
        <end position="473"/>
    </location>
</feature>
<dbReference type="InterPro" id="IPR023041">
    <property type="entry name" value="Glucose_rcpt_Git3-like_N"/>
</dbReference>
<proteinExistence type="predicted"/>
<comment type="subcellular location">
    <subcellularLocation>
        <location evidence="1">Membrane</location>
        <topology evidence="1">Multi-pass membrane protein</topology>
    </subcellularLocation>
</comment>
<evidence type="ECO:0000259" key="9">
    <source>
        <dbReference type="Pfam" id="PF11970"/>
    </source>
</evidence>
<dbReference type="GO" id="GO:0004930">
    <property type="term" value="F:G protein-coupled receptor activity"/>
    <property type="evidence" value="ECO:0007669"/>
    <property type="project" value="TreeGrafter"/>
</dbReference>
<evidence type="ECO:0000256" key="6">
    <source>
        <dbReference type="SAM" id="Phobius"/>
    </source>
</evidence>
<accession>G3AP07</accession>
<dbReference type="HOGENOM" id="CLU_019464_0_0_1"/>
<organism evidence="11">
    <name type="scientific">Spathaspora passalidarum (strain NRRL Y-27907 / 11-Y1)</name>
    <dbReference type="NCBI Taxonomy" id="619300"/>
    <lineage>
        <taxon>Eukaryota</taxon>
        <taxon>Fungi</taxon>
        <taxon>Dikarya</taxon>
        <taxon>Ascomycota</taxon>
        <taxon>Saccharomycotina</taxon>
        <taxon>Pichiomycetes</taxon>
        <taxon>Debaryomycetaceae</taxon>
        <taxon>Spathaspora</taxon>
    </lineage>
</organism>
<dbReference type="Pfam" id="PF11710">
    <property type="entry name" value="Git3"/>
    <property type="match status" value="1"/>
</dbReference>
<dbReference type="InterPro" id="IPR022596">
    <property type="entry name" value="GPR1/2/3_C"/>
</dbReference>
<feature type="region of interest" description="Disordered" evidence="5">
    <location>
        <begin position="361"/>
        <end position="405"/>
    </location>
</feature>
<dbReference type="SUPFAM" id="SSF81321">
    <property type="entry name" value="Family A G protein-coupled receptor-like"/>
    <property type="match status" value="1"/>
</dbReference>
<feature type="region of interest" description="Disordered" evidence="5">
    <location>
        <begin position="413"/>
        <end position="432"/>
    </location>
</feature>
<protein>
    <recommendedName>
        <fullName evidence="12">G-protein coupled receptors family 1 profile domain-containing protein</fullName>
    </recommendedName>
</protein>
<dbReference type="RefSeq" id="XP_007375314.1">
    <property type="nucleotide sequence ID" value="XM_007375252.1"/>
</dbReference>
<feature type="compositionally biased region" description="Basic and acidic residues" evidence="5">
    <location>
        <begin position="414"/>
        <end position="424"/>
    </location>
</feature>
<evidence type="ECO:0008006" key="12">
    <source>
        <dbReference type="Google" id="ProtNLM"/>
    </source>
</evidence>
<evidence type="ECO:0000313" key="10">
    <source>
        <dbReference type="EMBL" id="EGW32038.1"/>
    </source>
</evidence>
<feature type="transmembrane region" description="Helical" evidence="6">
    <location>
        <begin position="485"/>
        <end position="509"/>
    </location>
</feature>
<dbReference type="GO" id="GO:0005886">
    <property type="term" value="C:plasma membrane"/>
    <property type="evidence" value="ECO:0007669"/>
    <property type="project" value="TreeGrafter"/>
</dbReference>
<feature type="compositionally biased region" description="Acidic residues" evidence="5">
    <location>
        <begin position="393"/>
        <end position="404"/>
    </location>
</feature>